<dbReference type="EMBL" id="CAKOFQ010007160">
    <property type="protein sequence ID" value="CAH1992947.1"/>
    <property type="molecule type" value="Genomic_DNA"/>
</dbReference>
<sequence length="81" mass="9554">MPVKRYRYISPKLTREIERERLESPNSQKVVCRDLEGEHSALLKECAASRTQLVERDKTVYLKAHQRNSKPEECVIKISRK</sequence>
<keyword evidence="2" id="KW-1185">Reference proteome</keyword>
<organism evidence="1 2">
    <name type="scientific">Acanthoscelides obtectus</name>
    <name type="common">Bean weevil</name>
    <name type="synonym">Bruchus obtectus</name>
    <dbReference type="NCBI Taxonomy" id="200917"/>
    <lineage>
        <taxon>Eukaryota</taxon>
        <taxon>Metazoa</taxon>
        <taxon>Ecdysozoa</taxon>
        <taxon>Arthropoda</taxon>
        <taxon>Hexapoda</taxon>
        <taxon>Insecta</taxon>
        <taxon>Pterygota</taxon>
        <taxon>Neoptera</taxon>
        <taxon>Endopterygota</taxon>
        <taxon>Coleoptera</taxon>
        <taxon>Polyphaga</taxon>
        <taxon>Cucujiformia</taxon>
        <taxon>Chrysomeloidea</taxon>
        <taxon>Chrysomelidae</taxon>
        <taxon>Bruchinae</taxon>
        <taxon>Bruchini</taxon>
        <taxon>Acanthoscelides</taxon>
    </lineage>
</organism>
<comment type="caution">
    <text evidence="1">The sequence shown here is derived from an EMBL/GenBank/DDBJ whole genome shotgun (WGS) entry which is preliminary data.</text>
</comment>
<proteinExistence type="predicted"/>
<evidence type="ECO:0000313" key="2">
    <source>
        <dbReference type="Proteomes" id="UP001152888"/>
    </source>
</evidence>
<dbReference type="Proteomes" id="UP001152888">
    <property type="component" value="Unassembled WGS sequence"/>
</dbReference>
<evidence type="ECO:0000313" key="1">
    <source>
        <dbReference type="EMBL" id="CAH1992947.1"/>
    </source>
</evidence>
<protein>
    <submittedName>
        <fullName evidence="1">Uncharacterized protein</fullName>
    </submittedName>
</protein>
<reference evidence="1" key="1">
    <citation type="submission" date="2022-03" db="EMBL/GenBank/DDBJ databases">
        <authorList>
            <person name="Sayadi A."/>
        </authorList>
    </citation>
    <scope>NUCLEOTIDE SEQUENCE</scope>
</reference>
<name>A0A9P0LH32_ACAOB</name>
<dbReference type="AlphaFoldDB" id="A0A9P0LH32"/>
<gene>
    <name evidence="1" type="ORF">ACAOBT_LOCUS21190</name>
</gene>
<accession>A0A9P0LH32</accession>